<dbReference type="PANTHER" id="PTHR47926:SF538">
    <property type="entry name" value="WHIM2 DOMAIN-CONTAINING PROTEIN"/>
    <property type="match status" value="1"/>
</dbReference>
<dbReference type="EMBL" id="JAUESC010000003">
    <property type="protein sequence ID" value="KAK0600513.1"/>
    <property type="molecule type" value="Genomic_DNA"/>
</dbReference>
<protein>
    <recommendedName>
        <fullName evidence="5">Pentatricopeptide repeat-containing protein</fullName>
    </recommendedName>
</protein>
<evidence type="ECO:0000256" key="2">
    <source>
        <dbReference type="PROSITE-ProRule" id="PRU00708"/>
    </source>
</evidence>
<accession>A0AA39T3J5</accession>
<feature type="repeat" description="PPR" evidence="2">
    <location>
        <begin position="22"/>
        <end position="56"/>
    </location>
</feature>
<dbReference type="PANTHER" id="PTHR47926">
    <property type="entry name" value="PENTATRICOPEPTIDE REPEAT-CONTAINING PROTEIN"/>
    <property type="match status" value="1"/>
</dbReference>
<dbReference type="InterPro" id="IPR046960">
    <property type="entry name" value="PPR_At4g14850-like_plant"/>
</dbReference>
<dbReference type="Gene3D" id="1.25.40.10">
    <property type="entry name" value="Tetratricopeptide repeat domain"/>
    <property type="match status" value="1"/>
</dbReference>
<dbReference type="Pfam" id="PF13041">
    <property type="entry name" value="PPR_2"/>
    <property type="match status" value="1"/>
</dbReference>
<dbReference type="Pfam" id="PF01535">
    <property type="entry name" value="PPR"/>
    <property type="match status" value="1"/>
</dbReference>
<dbReference type="GO" id="GO:0003723">
    <property type="term" value="F:RNA binding"/>
    <property type="evidence" value="ECO:0007669"/>
    <property type="project" value="InterPro"/>
</dbReference>
<dbReference type="GO" id="GO:0009451">
    <property type="term" value="P:RNA modification"/>
    <property type="evidence" value="ECO:0007669"/>
    <property type="project" value="InterPro"/>
</dbReference>
<evidence type="ECO:0000313" key="3">
    <source>
        <dbReference type="EMBL" id="KAK0600513.1"/>
    </source>
</evidence>
<reference evidence="3" key="2">
    <citation type="submission" date="2023-06" db="EMBL/GenBank/DDBJ databases">
        <authorList>
            <person name="Swenson N.G."/>
            <person name="Wegrzyn J.L."/>
            <person name="Mcevoy S.L."/>
        </authorList>
    </citation>
    <scope>NUCLEOTIDE SEQUENCE</scope>
    <source>
        <strain evidence="3">NS2018</strain>
        <tissue evidence="3">Leaf</tissue>
    </source>
</reference>
<proteinExistence type="predicted"/>
<gene>
    <name evidence="3" type="ORF">LWI29_015713</name>
</gene>
<evidence type="ECO:0008006" key="5">
    <source>
        <dbReference type="Google" id="ProtNLM"/>
    </source>
</evidence>
<keyword evidence="4" id="KW-1185">Reference proteome</keyword>
<dbReference type="PROSITE" id="PS51375">
    <property type="entry name" value="PPR"/>
    <property type="match status" value="1"/>
</dbReference>
<comment type="caution">
    <text evidence="3">The sequence shown here is derived from an EMBL/GenBank/DDBJ whole genome shotgun (WGS) entry which is preliminary data.</text>
</comment>
<name>A0AA39T3J5_ACESA</name>
<dbReference type="Proteomes" id="UP001168877">
    <property type="component" value="Unassembled WGS sequence"/>
</dbReference>
<reference evidence="3" key="1">
    <citation type="journal article" date="2022" name="Plant J.">
        <title>Strategies of tolerance reflected in two North American maple genomes.</title>
        <authorList>
            <person name="McEvoy S.L."/>
            <person name="Sezen U.U."/>
            <person name="Trouern-Trend A."/>
            <person name="McMahon S.M."/>
            <person name="Schaberg P.G."/>
            <person name="Yang J."/>
            <person name="Wegrzyn J.L."/>
            <person name="Swenson N.G."/>
        </authorList>
    </citation>
    <scope>NUCLEOTIDE SEQUENCE</scope>
    <source>
        <strain evidence="3">NS2018</strain>
    </source>
</reference>
<evidence type="ECO:0000313" key="4">
    <source>
        <dbReference type="Proteomes" id="UP001168877"/>
    </source>
</evidence>
<sequence length="72" mass="8208">MYARKGNIESANEVFKRQGERDLVSWNSMISGYAQHGHGKKAREVFREMQRNNMEMDGITFAGVITACIILD</sequence>
<dbReference type="InterPro" id="IPR011990">
    <property type="entry name" value="TPR-like_helical_dom_sf"/>
</dbReference>
<keyword evidence="1" id="KW-0677">Repeat</keyword>
<evidence type="ECO:0000256" key="1">
    <source>
        <dbReference type="ARBA" id="ARBA00022737"/>
    </source>
</evidence>
<dbReference type="AlphaFoldDB" id="A0AA39T3J5"/>
<dbReference type="NCBIfam" id="TIGR00756">
    <property type="entry name" value="PPR"/>
    <property type="match status" value="1"/>
</dbReference>
<dbReference type="InterPro" id="IPR002885">
    <property type="entry name" value="PPR_rpt"/>
</dbReference>
<organism evidence="3 4">
    <name type="scientific">Acer saccharum</name>
    <name type="common">Sugar maple</name>
    <dbReference type="NCBI Taxonomy" id="4024"/>
    <lineage>
        <taxon>Eukaryota</taxon>
        <taxon>Viridiplantae</taxon>
        <taxon>Streptophyta</taxon>
        <taxon>Embryophyta</taxon>
        <taxon>Tracheophyta</taxon>
        <taxon>Spermatophyta</taxon>
        <taxon>Magnoliopsida</taxon>
        <taxon>eudicotyledons</taxon>
        <taxon>Gunneridae</taxon>
        <taxon>Pentapetalae</taxon>
        <taxon>rosids</taxon>
        <taxon>malvids</taxon>
        <taxon>Sapindales</taxon>
        <taxon>Sapindaceae</taxon>
        <taxon>Hippocastanoideae</taxon>
        <taxon>Acereae</taxon>
        <taxon>Acer</taxon>
    </lineage>
</organism>